<dbReference type="AlphaFoldDB" id="A0AA86QAC7"/>
<feature type="transmembrane region" description="Helical" evidence="6">
    <location>
        <begin position="159"/>
        <end position="184"/>
    </location>
</feature>
<evidence type="ECO:0000256" key="1">
    <source>
        <dbReference type="ARBA" id="ARBA00004141"/>
    </source>
</evidence>
<dbReference type="Proteomes" id="UP001642409">
    <property type="component" value="Unassembled WGS sequence"/>
</dbReference>
<comment type="caution">
    <text evidence="8">The sequence shown here is derived from an EMBL/GenBank/DDBJ whole genome shotgun (WGS) entry which is preliminary data.</text>
</comment>
<feature type="transmembrane region" description="Helical" evidence="6">
    <location>
        <begin position="326"/>
        <end position="345"/>
    </location>
</feature>
<dbReference type="Pfam" id="PF00083">
    <property type="entry name" value="Sugar_tr"/>
    <property type="match status" value="1"/>
</dbReference>
<comment type="subcellular location">
    <subcellularLocation>
        <location evidence="1">Membrane</location>
        <topology evidence="1">Multi-pass membrane protein</topology>
    </subcellularLocation>
</comment>
<keyword evidence="5 6" id="KW-0472">Membrane</keyword>
<evidence type="ECO:0000256" key="6">
    <source>
        <dbReference type="SAM" id="Phobius"/>
    </source>
</evidence>
<feature type="domain" description="Major facilitator superfamily (MFS) profile" evidence="7">
    <location>
        <begin position="1"/>
        <end position="441"/>
    </location>
</feature>
<dbReference type="InterPro" id="IPR050360">
    <property type="entry name" value="MFS_Sugar_Transporters"/>
</dbReference>
<dbReference type="EMBL" id="CATOUU010000825">
    <property type="protein sequence ID" value="CAI9951753.1"/>
    <property type="molecule type" value="Genomic_DNA"/>
</dbReference>
<dbReference type="SUPFAM" id="SSF103473">
    <property type="entry name" value="MFS general substrate transporter"/>
    <property type="match status" value="1"/>
</dbReference>
<reference evidence="9 10" key="2">
    <citation type="submission" date="2024-07" db="EMBL/GenBank/DDBJ databases">
        <authorList>
            <person name="Akdeniz Z."/>
        </authorList>
    </citation>
    <scope>NUCLEOTIDE SEQUENCE [LARGE SCALE GENOMIC DNA]</scope>
</reference>
<feature type="transmembrane region" description="Helical" evidence="6">
    <location>
        <begin position="417"/>
        <end position="437"/>
    </location>
</feature>
<evidence type="ECO:0000313" key="9">
    <source>
        <dbReference type="EMBL" id="CAL6007314.1"/>
    </source>
</evidence>
<feature type="transmembrane region" description="Helical" evidence="6">
    <location>
        <begin position="351"/>
        <end position="376"/>
    </location>
</feature>
<dbReference type="PANTHER" id="PTHR48022">
    <property type="entry name" value="PLASTIDIC GLUCOSE TRANSPORTER 4"/>
    <property type="match status" value="1"/>
</dbReference>
<gene>
    <name evidence="9" type="ORF">HINF_LOCUS20580</name>
    <name evidence="8" type="ORF">HINF_LOCUS39398</name>
</gene>
<dbReference type="PANTHER" id="PTHR48022:SF2">
    <property type="entry name" value="PLASTIDIC GLUCOSE TRANSPORTER 4"/>
    <property type="match status" value="1"/>
</dbReference>
<feature type="transmembrane region" description="Helical" evidence="6">
    <location>
        <begin position="79"/>
        <end position="98"/>
    </location>
</feature>
<dbReference type="Gene3D" id="1.20.1250.20">
    <property type="entry name" value="MFS general substrate transporter like domains"/>
    <property type="match status" value="1"/>
</dbReference>
<keyword evidence="4 6" id="KW-1133">Transmembrane helix</keyword>
<dbReference type="PRINTS" id="PR00171">
    <property type="entry name" value="SUGRTRNSPORT"/>
</dbReference>
<organism evidence="8">
    <name type="scientific">Hexamita inflata</name>
    <dbReference type="NCBI Taxonomy" id="28002"/>
    <lineage>
        <taxon>Eukaryota</taxon>
        <taxon>Metamonada</taxon>
        <taxon>Diplomonadida</taxon>
        <taxon>Hexamitidae</taxon>
        <taxon>Hexamitinae</taxon>
        <taxon>Hexamita</taxon>
    </lineage>
</organism>
<dbReference type="GO" id="GO:0005351">
    <property type="term" value="F:carbohydrate:proton symporter activity"/>
    <property type="evidence" value="ECO:0007669"/>
    <property type="project" value="TreeGrafter"/>
</dbReference>
<proteinExistence type="inferred from homology"/>
<keyword evidence="3 6" id="KW-0812">Transmembrane</keyword>
<keyword evidence="10" id="KW-1185">Reference proteome</keyword>
<dbReference type="InterPro" id="IPR005828">
    <property type="entry name" value="MFS_sugar_transport-like"/>
</dbReference>
<feature type="transmembrane region" description="Helical" evidence="6">
    <location>
        <begin position="388"/>
        <end position="411"/>
    </location>
</feature>
<dbReference type="InterPro" id="IPR036259">
    <property type="entry name" value="MFS_trans_sf"/>
</dbReference>
<feature type="transmembrane region" description="Helical" evidence="6">
    <location>
        <begin position="44"/>
        <end position="67"/>
    </location>
</feature>
<dbReference type="PROSITE" id="PS50850">
    <property type="entry name" value="MFS"/>
    <property type="match status" value="1"/>
</dbReference>
<evidence type="ECO:0000256" key="3">
    <source>
        <dbReference type="ARBA" id="ARBA00022692"/>
    </source>
</evidence>
<evidence type="ECO:0000313" key="10">
    <source>
        <dbReference type="Proteomes" id="UP001642409"/>
    </source>
</evidence>
<protein>
    <submittedName>
        <fullName evidence="8">Hexose transporter</fullName>
    </submittedName>
    <submittedName>
        <fullName evidence="9">Hexose_transporter</fullName>
    </submittedName>
</protein>
<sequence>MEINTKILSFASGVNWGIELTNLPVEIIEKYGQLTDTDTDNPGILSILEVAFCVGAAIGCITTPMYAGRLGFTNSLRMLFVLSILINGITMIPVHWLYLTVMRFLIGFTTSSISSLSPLLVAEVLNPHERGKTMMMFAVALNTGVLLAYVFHWCISFDYGVWMLSFAPPIICEIISMVCLFFIARAFKNQRKQSQRDEQVVHDDVPLMVEGDFGDVHTSSNFIKSSNEETSNTFQKKLEFSAPTDFNKKLTRTQFRRIVYVTVALGAMQMLTGVDAIIIYASEIFGELFESKKSGIYGSIILGIANLVYTFIAAPFAEHKPRRKMLFIGIAGVCVCHLTIAILYFVKAPTIVVLIFLMLLFLFYNLGPEPIVFMFFSEMFPERYKIKLNGLGYTVNWVANIISVFIFEFFVGGREQYVYIFFGVMTLILGISGTVLAPETFGKTLAEIETQIRAWTKKERHTKKQIENNNKGLRIDMEKVRMVSYQDGALE</sequence>
<feature type="transmembrane region" description="Helical" evidence="6">
    <location>
        <begin position="134"/>
        <end position="153"/>
    </location>
</feature>
<name>A0AA86QAC7_9EUKA</name>
<dbReference type="InterPro" id="IPR020846">
    <property type="entry name" value="MFS_dom"/>
</dbReference>
<dbReference type="EMBL" id="CAXDID020000055">
    <property type="protein sequence ID" value="CAL6007314.1"/>
    <property type="molecule type" value="Genomic_DNA"/>
</dbReference>
<dbReference type="GO" id="GO:0016020">
    <property type="term" value="C:membrane"/>
    <property type="evidence" value="ECO:0007669"/>
    <property type="project" value="UniProtKB-SubCell"/>
</dbReference>
<evidence type="ECO:0000256" key="4">
    <source>
        <dbReference type="ARBA" id="ARBA00022989"/>
    </source>
</evidence>
<evidence type="ECO:0000259" key="7">
    <source>
        <dbReference type="PROSITE" id="PS50850"/>
    </source>
</evidence>
<evidence type="ECO:0000256" key="5">
    <source>
        <dbReference type="ARBA" id="ARBA00023136"/>
    </source>
</evidence>
<evidence type="ECO:0000256" key="2">
    <source>
        <dbReference type="ARBA" id="ARBA00010992"/>
    </source>
</evidence>
<accession>A0AA86QAC7</accession>
<evidence type="ECO:0000313" key="8">
    <source>
        <dbReference type="EMBL" id="CAI9951753.1"/>
    </source>
</evidence>
<feature type="transmembrane region" description="Helical" evidence="6">
    <location>
        <begin position="258"/>
        <end position="282"/>
    </location>
</feature>
<comment type="similarity">
    <text evidence="2">Belongs to the major facilitator superfamily. Sugar transporter (TC 2.A.1.1) family.</text>
</comment>
<dbReference type="InterPro" id="IPR003663">
    <property type="entry name" value="Sugar/inositol_transpt"/>
</dbReference>
<reference evidence="8" key="1">
    <citation type="submission" date="2023-06" db="EMBL/GenBank/DDBJ databases">
        <authorList>
            <person name="Kurt Z."/>
        </authorList>
    </citation>
    <scope>NUCLEOTIDE SEQUENCE</scope>
</reference>
<feature type="transmembrane region" description="Helical" evidence="6">
    <location>
        <begin position="294"/>
        <end position="314"/>
    </location>
</feature>